<evidence type="ECO:0000259" key="1">
    <source>
        <dbReference type="Pfam" id="PF03190"/>
    </source>
</evidence>
<evidence type="ECO:0000313" key="2">
    <source>
        <dbReference type="EMBL" id="TDQ43005.1"/>
    </source>
</evidence>
<sequence>MTAQKKANKLLNEKSPYLLQHAYNPVQWFPWGEEAFKKAKAEGKPVFLSIGYATCHWCHVMERESFEDEEVAALLNEHFIAIKVDREERPDIDQLYMNFCQRMTGHGGWPLTILATPTQKPFFAGTYFPKYEMSGRTGLLSLLSRMAQGWKEEQETIEQFAQEMLDEQSSTELAPVAFNQGVFQKAFDVLTCTFDETYGGFGDAPKFPSPHQLSFLIAYGKNTGEDRAVQMVETTLKGMYNGGLFDHIGGGFSRYSVDEKWLVPHFEKMLYDNALLSIAAIETYQATEDQQYADIAHAIFAYVKREMTSEQGAFFSAEDADSEGEEGRYYVWTPSEVTRVLGQREGETFCRLYGISEDGNFEGKSIPNLLNVDWEEEAKDRELSEQGLKEHVKEWRDLLLAARSARVPPLKDDKVLTSWNGLMIAAYAKAGKVLQSEDYIQAAKRADDFLWTQLRREDGRLMARYRDGDVAHLAYLDDYVAYSWGLIELYEATFDHDYLIRALELTQDLLRLFWDENNGGFYFYGEDGEQLLQRPKPGFDGAMPSGNGMAAANILRLSKLTGNIELQGYAQTLSQAFGQEVKQAPHGFTSMLRSLYYATERSREIVIVGVRGEEKLEALLQLAQTTQRPGDVLLFKDMKKADLSKVAPFTAEHNMMNDEPTLYVCENFSCQMPLTGKEAMDVLTSR</sequence>
<dbReference type="Pfam" id="PF03190">
    <property type="entry name" value="Thioredox_DsbH"/>
    <property type="match status" value="1"/>
</dbReference>
<dbReference type="InterPro" id="IPR008928">
    <property type="entry name" value="6-hairpin_glycosidase_sf"/>
</dbReference>
<dbReference type="GO" id="GO:0005975">
    <property type="term" value="P:carbohydrate metabolic process"/>
    <property type="evidence" value="ECO:0007669"/>
    <property type="project" value="InterPro"/>
</dbReference>
<comment type="caution">
    <text evidence="2">The sequence shown here is derived from an EMBL/GenBank/DDBJ whole genome shotgun (WGS) entry which is preliminary data.</text>
</comment>
<dbReference type="EMBL" id="SNYJ01000001">
    <property type="protein sequence ID" value="TDQ43005.1"/>
    <property type="molecule type" value="Genomic_DNA"/>
</dbReference>
<dbReference type="Gene3D" id="1.50.10.20">
    <property type="match status" value="1"/>
</dbReference>
<dbReference type="Proteomes" id="UP000295632">
    <property type="component" value="Unassembled WGS sequence"/>
</dbReference>
<dbReference type="InterPro" id="IPR036249">
    <property type="entry name" value="Thioredoxin-like_sf"/>
</dbReference>
<dbReference type="PIRSF" id="PIRSF006402">
    <property type="entry name" value="UCP006402_thioredoxin"/>
    <property type="match status" value="1"/>
</dbReference>
<dbReference type="PANTHER" id="PTHR42899:SF1">
    <property type="entry name" value="SPERMATOGENESIS-ASSOCIATED PROTEIN 20"/>
    <property type="match status" value="1"/>
</dbReference>
<dbReference type="Gene3D" id="1.50.10.10">
    <property type="match status" value="1"/>
</dbReference>
<protein>
    <recommendedName>
        <fullName evidence="1">Spermatogenesis-associated protein 20-like TRX domain-containing protein</fullName>
    </recommendedName>
</protein>
<dbReference type="InterPro" id="IPR012341">
    <property type="entry name" value="6hp_glycosidase-like_sf"/>
</dbReference>
<dbReference type="AlphaFoldDB" id="A0A4R6UDW8"/>
<dbReference type="SUPFAM" id="SSF48208">
    <property type="entry name" value="Six-hairpin glycosidases"/>
    <property type="match status" value="1"/>
</dbReference>
<dbReference type="PANTHER" id="PTHR42899">
    <property type="entry name" value="SPERMATOGENESIS-ASSOCIATED PROTEIN 20"/>
    <property type="match status" value="1"/>
</dbReference>
<dbReference type="RefSeq" id="WP_133578817.1">
    <property type="nucleotide sequence ID" value="NZ_SNYJ01000001.1"/>
</dbReference>
<reference evidence="2 3" key="1">
    <citation type="submission" date="2019-03" db="EMBL/GenBank/DDBJ databases">
        <title>Genomic Encyclopedia of Type Strains, Phase IV (KMG-IV): sequencing the most valuable type-strain genomes for metagenomic binning, comparative biology and taxonomic classification.</title>
        <authorList>
            <person name="Goeker M."/>
        </authorList>
    </citation>
    <scope>NUCLEOTIDE SEQUENCE [LARGE SCALE GENOMIC DNA]</scope>
    <source>
        <strain evidence="2 3">DSM 28697</strain>
    </source>
</reference>
<dbReference type="Gene3D" id="3.40.30.10">
    <property type="entry name" value="Glutaredoxin"/>
    <property type="match status" value="1"/>
</dbReference>
<accession>A0A4R6UDW8</accession>
<dbReference type="SUPFAM" id="SSF52833">
    <property type="entry name" value="Thioredoxin-like"/>
    <property type="match status" value="1"/>
</dbReference>
<dbReference type="InterPro" id="IPR004879">
    <property type="entry name" value="Ssp411-like_TRX"/>
</dbReference>
<proteinExistence type="predicted"/>
<evidence type="ECO:0000313" key="3">
    <source>
        <dbReference type="Proteomes" id="UP000295632"/>
    </source>
</evidence>
<feature type="domain" description="Spermatogenesis-associated protein 20-like TRX" evidence="1">
    <location>
        <begin position="8"/>
        <end position="166"/>
    </location>
</feature>
<gene>
    <name evidence="2" type="ORF">EV213_101437</name>
</gene>
<name>A0A4R6UDW8_9BACI</name>
<dbReference type="InterPro" id="IPR024705">
    <property type="entry name" value="Ssp411"/>
</dbReference>
<dbReference type="CDD" id="cd02955">
    <property type="entry name" value="SSP411"/>
    <property type="match status" value="1"/>
</dbReference>
<organism evidence="2 3">
    <name type="scientific">Aureibacillus halotolerans</name>
    <dbReference type="NCBI Taxonomy" id="1508390"/>
    <lineage>
        <taxon>Bacteria</taxon>
        <taxon>Bacillati</taxon>
        <taxon>Bacillota</taxon>
        <taxon>Bacilli</taxon>
        <taxon>Bacillales</taxon>
        <taxon>Bacillaceae</taxon>
        <taxon>Aureibacillus</taxon>
    </lineage>
</organism>
<keyword evidence="3" id="KW-1185">Reference proteome</keyword>
<dbReference type="OrthoDB" id="9762614at2"/>